<gene>
    <name evidence="2" type="ORF">P8C59_001545</name>
</gene>
<feature type="compositionally biased region" description="Polar residues" evidence="1">
    <location>
        <begin position="38"/>
        <end position="51"/>
    </location>
</feature>
<dbReference type="AlphaFoldDB" id="A0AAD9HZL8"/>
<feature type="region of interest" description="Disordered" evidence="1">
    <location>
        <begin position="81"/>
        <end position="127"/>
    </location>
</feature>
<organism evidence="2 3">
    <name type="scientific">Phyllachora maydis</name>
    <dbReference type="NCBI Taxonomy" id="1825666"/>
    <lineage>
        <taxon>Eukaryota</taxon>
        <taxon>Fungi</taxon>
        <taxon>Dikarya</taxon>
        <taxon>Ascomycota</taxon>
        <taxon>Pezizomycotina</taxon>
        <taxon>Sordariomycetes</taxon>
        <taxon>Sordariomycetidae</taxon>
        <taxon>Phyllachorales</taxon>
        <taxon>Phyllachoraceae</taxon>
        <taxon>Phyllachora</taxon>
    </lineage>
</organism>
<evidence type="ECO:0000313" key="2">
    <source>
        <dbReference type="EMBL" id="KAK2067839.1"/>
    </source>
</evidence>
<protein>
    <submittedName>
        <fullName evidence="2">Uncharacterized protein</fullName>
    </submittedName>
</protein>
<feature type="compositionally biased region" description="Low complexity" evidence="1">
    <location>
        <begin position="10"/>
        <end position="22"/>
    </location>
</feature>
<accession>A0AAD9HZL8</accession>
<dbReference type="Proteomes" id="UP001217918">
    <property type="component" value="Unassembled WGS sequence"/>
</dbReference>
<proteinExistence type="predicted"/>
<feature type="region of interest" description="Disordered" evidence="1">
    <location>
        <begin position="1"/>
        <end position="66"/>
    </location>
</feature>
<name>A0AAD9HZL8_9PEZI</name>
<evidence type="ECO:0000256" key="1">
    <source>
        <dbReference type="SAM" id="MobiDB-lite"/>
    </source>
</evidence>
<evidence type="ECO:0000313" key="3">
    <source>
        <dbReference type="Proteomes" id="UP001217918"/>
    </source>
</evidence>
<dbReference type="EMBL" id="JAQQPM010000001">
    <property type="protein sequence ID" value="KAK2067839.1"/>
    <property type="molecule type" value="Genomic_DNA"/>
</dbReference>
<sequence length="220" mass="23119">MPLKRKCSDSELSFSSGSTFSSPTRPDSAGRFDAALGSNVTRTFTPASLSGRTRKRFRDNRPSESTVYQHTLDLLYGAQRQLQHQPESHSPALSPGEASADPARQQRTQGAATPSARPPSGQPSLHNFWALPAQTRAPSAPPSSSPAAHRWDRLLPTTCEDCGVSLAGAGAGAMDMDMDGYAFGWSPGDADCVCGACGKAVCAGCSVSNLGSERRCLVCA</sequence>
<comment type="caution">
    <text evidence="2">The sequence shown here is derived from an EMBL/GenBank/DDBJ whole genome shotgun (WGS) entry which is preliminary data.</text>
</comment>
<keyword evidence="3" id="KW-1185">Reference proteome</keyword>
<reference evidence="2" key="1">
    <citation type="journal article" date="2023" name="Mol. Plant Microbe Interact.">
        <title>Elucidating the Obligate Nature and Biological Capacity of an Invasive Fungal Corn Pathogen.</title>
        <authorList>
            <person name="MacCready J.S."/>
            <person name="Roggenkamp E.M."/>
            <person name="Gdanetz K."/>
            <person name="Chilvers M.I."/>
        </authorList>
    </citation>
    <scope>NUCLEOTIDE SEQUENCE</scope>
    <source>
        <strain evidence="2">PM02</strain>
    </source>
</reference>